<feature type="region of interest" description="Disordered" evidence="2">
    <location>
        <begin position="179"/>
        <end position="213"/>
    </location>
</feature>
<dbReference type="Pfam" id="PF13276">
    <property type="entry name" value="HTH_21"/>
    <property type="match status" value="1"/>
</dbReference>
<accession>A0A6J4NTM8</accession>
<dbReference type="InterPro" id="IPR048020">
    <property type="entry name" value="Transpos_IS3"/>
</dbReference>
<gene>
    <name evidence="5" type="ORF">AVDCRST_MAG22-918</name>
</gene>
<dbReference type="PANTHER" id="PTHR46889:SF4">
    <property type="entry name" value="TRANSPOSASE INSO FOR INSERTION SEQUENCE ELEMENT IS911B-RELATED"/>
    <property type="match status" value="1"/>
</dbReference>
<comment type="function">
    <text evidence="1">Involved in the transposition of the insertion sequence.</text>
</comment>
<dbReference type="NCBIfam" id="NF033516">
    <property type="entry name" value="transpos_IS3"/>
    <property type="match status" value="1"/>
</dbReference>
<dbReference type="InterPro" id="IPR012337">
    <property type="entry name" value="RNaseH-like_sf"/>
</dbReference>
<dbReference type="SUPFAM" id="SSF53098">
    <property type="entry name" value="Ribonuclease H-like"/>
    <property type="match status" value="1"/>
</dbReference>
<proteinExistence type="predicted"/>
<dbReference type="InterPro" id="IPR050900">
    <property type="entry name" value="Transposase_IS3/IS150/IS904"/>
</dbReference>
<dbReference type="GO" id="GO:0003676">
    <property type="term" value="F:nucleic acid binding"/>
    <property type="evidence" value="ECO:0007669"/>
    <property type="project" value="InterPro"/>
</dbReference>
<feature type="compositionally biased region" description="Polar residues" evidence="2">
    <location>
        <begin position="187"/>
        <end position="203"/>
    </location>
</feature>
<dbReference type="InterPro" id="IPR001584">
    <property type="entry name" value="Integrase_cat-core"/>
</dbReference>
<dbReference type="InterPro" id="IPR036397">
    <property type="entry name" value="RNaseH_sf"/>
</dbReference>
<evidence type="ECO:0000256" key="1">
    <source>
        <dbReference type="ARBA" id="ARBA00002286"/>
    </source>
</evidence>
<dbReference type="Gene3D" id="3.30.420.10">
    <property type="entry name" value="Ribonuclease H-like superfamily/Ribonuclease H"/>
    <property type="match status" value="1"/>
</dbReference>
<evidence type="ECO:0000259" key="3">
    <source>
        <dbReference type="Pfam" id="PF00665"/>
    </source>
</evidence>
<dbReference type="EMBL" id="CADCUV010000043">
    <property type="protein sequence ID" value="CAA9396568.1"/>
    <property type="molecule type" value="Genomic_DNA"/>
</dbReference>
<reference evidence="5" key="1">
    <citation type="submission" date="2020-02" db="EMBL/GenBank/DDBJ databases">
        <authorList>
            <person name="Meier V. D."/>
        </authorList>
    </citation>
    <scope>NUCLEOTIDE SEQUENCE</scope>
    <source>
        <strain evidence="5">AVDCRST_MAG22</strain>
    </source>
</reference>
<dbReference type="Pfam" id="PF00665">
    <property type="entry name" value="rve"/>
    <property type="match status" value="1"/>
</dbReference>
<name>A0A6J4NTM8_9ACTN</name>
<sequence length="213" mass="23952">MSRFRFVDAEKARLPISMLCKTVGVSKSGYYAWKGRPPSRRSRDDAALTEKIREVHHRSRETYGYPRVHAELRTLGVRCGRRRVARLMRRAGIRGCVRGKKRRTTRRDPRAIPAPDLVNRDFRAAGPDRLWTADITYLRTGEGFLHLAFVLDVYSRKIVGWAMGLPTCAPSSSSTLRRWPCGGGSLKQVSSTTPTGAPSTRRSPSARDSKRPG</sequence>
<feature type="domain" description="Integrase catalytic" evidence="3">
    <location>
        <begin position="126"/>
        <end position="164"/>
    </location>
</feature>
<evidence type="ECO:0000313" key="5">
    <source>
        <dbReference type="EMBL" id="CAA9396568.1"/>
    </source>
</evidence>
<dbReference type="GO" id="GO:0015074">
    <property type="term" value="P:DNA integration"/>
    <property type="evidence" value="ECO:0007669"/>
    <property type="project" value="InterPro"/>
</dbReference>
<dbReference type="AlphaFoldDB" id="A0A6J4NTM8"/>
<evidence type="ECO:0000256" key="2">
    <source>
        <dbReference type="SAM" id="MobiDB-lite"/>
    </source>
</evidence>
<organism evidence="5">
    <name type="scientific">uncultured Rubrobacteraceae bacterium</name>
    <dbReference type="NCBI Taxonomy" id="349277"/>
    <lineage>
        <taxon>Bacteria</taxon>
        <taxon>Bacillati</taxon>
        <taxon>Actinomycetota</taxon>
        <taxon>Rubrobacteria</taxon>
        <taxon>Rubrobacterales</taxon>
        <taxon>Rubrobacteraceae</taxon>
        <taxon>environmental samples</taxon>
    </lineage>
</organism>
<feature type="domain" description="HTH-like" evidence="4">
    <location>
        <begin position="44"/>
        <end position="101"/>
    </location>
</feature>
<dbReference type="PANTHER" id="PTHR46889">
    <property type="entry name" value="TRANSPOSASE INSF FOR INSERTION SEQUENCE IS3B-RELATED"/>
    <property type="match status" value="1"/>
</dbReference>
<dbReference type="InterPro" id="IPR025948">
    <property type="entry name" value="HTH-like_dom"/>
</dbReference>
<evidence type="ECO:0000259" key="4">
    <source>
        <dbReference type="Pfam" id="PF13276"/>
    </source>
</evidence>
<protein>
    <submittedName>
        <fullName evidence="5">Mobile element protein</fullName>
    </submittedName>
</protein>